<comment type="caution">
    <text evidence="2">The sequence shown here is derived from an EMBL/GenBank/DDBJ whole genome shotgun (WGS) entry which is preliminary data.</text>
</comment>
<proteinExistence type="predicted"/>
<feature type="region of interest" description="Disordered" evidence="1">
    <location>
        <begin position="1"/>
        <end position="69"/>
    </location>
</feature>
<sequence length="151" mass="17202">MKFGLFNKNKSTSMDQSSARMDASNDSSQLKLRRNMSKDSKDIHESKMKKRSASKKMRGKRGKSSPQIMGLMSEMNPDLVMDMMQEMTFVDGHKAGKYWDRMKRDETDHVAYVNADAAQEYWNRLKMGCTAEDDEDQEGAPIGEICFPNAA</sequence>
<protein>
    <submittedName>
        <fullName evidence="2">Uncharacterized protein</fullName>
    </submittedName>
</protein>
<dbReference type="AlphaFoldDB" id="A0A9N8DC97"/>
<evidence type="ECO:0000313" key="3">
    <source>
        <dbReference type="Proteomes" id="UP001153069"/>
    </source>
</evidence>
<dbReference type="EMBL" id="CAICTM010000085">
    <property type="protein sequence ID" value="CAB9500537.1"/>
    <property type="molecule type" value="Genomic_DNA"/>
</dbReference>
<evidence type="ECO:0000256" key="1">
    <source>
        <dbReference type="SAM" id="MobiDB-lite"/>
    </source>
</evidence>
<gene>
    <name evidence="2" type="ORF">SEMRO_86_G045570.1</name>
</gene>
<name>A0A9N8DC97_9STRA</name>
<accession>A0A9N8DC97</accession>
<feature type="compositionally biased region" description="Polar residues" evidence="1">
    <location>
        <begin position="8"/>
        <end position="30"/>
    </location>
</feature>
<dbReference type="Proteomes" id="UP001153069">
    <property type="component" value="Unassembled WGS sequence"/>
</dbReference>
<evidence type="ECO:0000313" key="2">
    <source>
        <dbReference type="EMBL" id="CAB9500537.1"/>
    </source>
</evidence>
<reference evidence="2" key="1">
    <citation type="submission" date="2020-06" db="EMBL/GenBank/DDBJ databases">
        <authorList>
            <consortium name="Plant Systems Biology data submission"/>
        </authorList>
    </citation>
    <scope>NUCLEOTIDE SEQUENCE</scope>
    <source>
        <strain evidence="2">D6</strain>
    </source>
</reference>
<feature type="compositionally biased region" description="Basic and acidic residues" evidence="1">
    <location>
        <begin position="36"/>
        <end position="46"/>
    </location>
</feature>
<keyword evidence="3" id="KW-1185">Reference proteome</keyword>
<organism evidence="2 3">
    <name type="scientific">Seminavis robusta</name>
    <dbReference type="NCBI Taxonomy" id="568900"/>
    <lineage>
        <taxon>Eukaryota</taxon>
        <taxon>Sar</taxon>
        <taxon>Stramenopiles</taxon>
        <taxon>Ochrophyta</taxon>
        <taxon>Bacillariophyta</taxon>
        <taxon>Bacillariophyceae</taxon>
        <taxon>Bacillariophycidae</taxon>
        <taxon>Naviculales</taxon>
        <taxon>Naviculaceae</taxon>
        <taxon>Seminavis</taxon>
    </lineage>
</organism>
<feature type="compositionally biased region" description="Basic residues" evidence="1">
    <location>
        <begin position="47"/>
        <end position="63"/>
    </location>
</feature>